<dbReference type="RefSeq" id="WP_222426909.1">
    <property type="nucleotide sequence ID" value="NZ_LR213777.1"/>
</dbReference>
<proteinExistence type="predicted"/>
<feature type="domain" description="Insertion element IS402-like" evidence="1">
    <location>
        <begin position="7"/>
        <end position="78"/>
    </location>
</feature>
<gene>
    <name evidence="2" type="ORF">H1P_150063</name>
</gene>
<organism evidence="2 3">
    <name type="scientific">Hyella patelloides LEGE 07179</name>
    <dbReference type="NCBI Taxonomy" id="945734"/>
    <lineage>
        <taxon>Bacteria</taxon>
        <taxon>Bacillati</taxon>
        <taxon>Cyanobacteriota</taxon>
        <taxon>Cyanophyceae</taxon>
        <taxon>Pleurocapsales</taxon>
        <taxon>Hyellaceae</taxon>
        <taxon>Hyella</taxon>
    </lineage>
</organism>
<evidence type="ECO:0000313" key="2">
    <source>
        <dbReference type="EMBL" id="VEP12499.1"/>
    </source>
</evidence>
<reference evidence="2 3" key="1">
    <citation type="submission" date="2019-01" db="EMBL/GenBank/DDBJ databases">
        <authorList>
            <person name="Brito A."/>
        </authorList>
    </citation>
    <scope>NUCLEOTIDE SEQUENCE [LARGE SCALE GENOMIC DNA]</scope>
    <source>
        <strain evidence="2">1</strain>
    </source>
</reference>
<dbReference type="AlphaFoldDB" id="A0A563VM38"/>
<sequence>MPYSSSLTDKEWGIIEPLLPKKKRTKPQTWSKREILDGVLYQLKNGCNWCDLPTDLPPYSTVFWHYKQWRAEGVIEEIRDVLHGKVRQQIKKKPNGQP</sequence>
<name>A0A563VM38_9CYAN</name>
<dbReference type="PANTHER" id="PTHR30007">
    <property type="entry name" value="PHP DOMAIN PROTEIN"/>
    <property type="match status" value="1"/>
</dbReference>
<accession>A0A563VM38</accession>
<evidence type="ECO:0000313" key="3">
    <source>
        <dbReference type="Proteomes" id="UP000320055"/>
    </source>
</evidence>
<dbReference type="Proteomes" id="UP000320055">
    <property type="component" value="Unassembled WGS sequence"/>
</dbReference>
<evidence type="ECO:0000259" key="1">
    <source>
        <dbReference type="Pfam" id="PF13340"/>
    </source>
</evidence>
<dbReference type="EMBL" id="CAACVJ010000057">
    <property type="protein sequence ID" value="VEP12499.1"/>
    <property type="molecule type" value="Genomic_DNA"/>
</dbReference>
<dbReference type="Pfam" id="PF13340">
    <property type="entry name" value="DUF4096"/>
    <property type="match status" value="1"/>
</dbReference>
<dbReference type="InterPro" id="IPR025161">
    <property type="entry name" value="IS402-like_dom"/>
</dbReference>
<keyword evidence="3" id="KW-1185">Reference proteome</keyword>
<protein>
    <submittedName>
        <fullName evidence="2">Transposase</fullName>
    </submittedName>
</protein>
<dbReference type="PANTHER" id="PTHR30007:SF0">
    <property type="entry name" value="TRANSPOSASE"/>
    <property type="match status" value="1"/>
</dbReference>